<evidence type="ECO:0000313" key="7">
    <source>
        <dbReference type="EMBL" id="TKH07631.1"/>
    </source>
</evidence>
<accession>A0A9X9EQG8</accession>
<keyword evidence="4" id="KW-0804">Transcription</keyword>
<dbReference type="EMBL" id="SZNT01000486">
    <property type="protein sequence ID" value="TKH07631.1"/>
    <property type="molecule type" value="Genomic_DNA"/>
</dbReference>
<evidence type="ECO:0000256" key="3">
    <source>
        <dbReference type="ARBA" id="ARBA00023125"/>
    </source>
</evidence>
<keyword evidence="2" id="KW-0805">Transcription regulation</keyword>
<evidence type="ECO:0000259" key="6">
    <source>
        <dbReference type="PROSITE" id="PS50110"/>
    </source>
</evidence>
<dbReference type="Gene3D" id="3.40.50.2300">
    <property type="match status" value="1"/>
</dbReference>
<evidence type="ECO:0000256" key="2">
    <source>
        <dbReference type="ARBA" id="ARBA00023015"/>
    </source>
</evidence>
<reference evidence="7 8" key="1">
    <citation type="journal article" date="2019" name="Environ. Microbiol.">
        <title>An active ?-lactamase is a part of an orchestrated cell wall stress resistance network of Bacillus subtilis and related rhizosphere species.</title>
        <authorList>
            <person name="Bucher T."/>
            <person name="Keren-Paz A."/>
            <person name="Hausser J."/>
            <person name="Olender T."/>
            <person name="Cytryn E."/>
            <person name="Kolodkin-Gal I."/>
        </authorList>
    </citation>
    <scope>NUCLEOTIDE SEQUENCE [LARGE SCALE GENOMIC DNA]</scope>
    <source>
        <strain evidence="7 8">I4</strain>
    </source>
</reference>
<evidence type="ECO:0000256" key="1">
    <source>
        <dbReference type="ARBA" id="ARBA00022553"/>
    </source>
</evidence>
<comment type="caution">
    <text evidence="7">The sequence shown here is derived from an EMBL/GenBank/DDBJ whole genome shotgun (WGS) entry which is preliminary data.</text>
</comment>
<evidence type="ECO:0000256" key="5">
    <source>
        <dbReference type="PROSITE-ProRule" id="PRU00169"/>
    </source>
</evidence>
<dbReference type="CDD" id="cd19930">
    <property type="entry name" value="REC_DesR-like"/>
    <property type="match status" value="1"/>
</dbReference>
<dbReference type="RefSeq" id="WP_137024493.1">
    <property type="nucleotide sequence ID" value="NZ_SZNT01000486.1"/>
</dbReference>
<evidence type="ECO:0000256" key="4">
    <source>
        <dbReference type="ARBA" id="ARBA00023163"/>
    </source>
</evidence>
<protein>
    <submittedName>
        <fullName evidence="7">Response regulator transcription factor</fullName>
    </submittedName>
</protein>
<feature type="domain" description="Response regulatory" evidence="6">
    <location>
        <begin position="3"/>
        <end position="117"/>
    </location>
</feature>
<gene>
    <name evidence="7" type="ORF">FC678_22500</name>
</gene>
<dbReference type="AlphaFoldDB" id="A0A9X9EQG8"/>
<name>A0A9X9EQG8_9BACI</name>
<sequence>MIRIVIAENQQMLLEAISSLLNLEEDIEIVGQAGNGEEAVALVHQLQPDVCIMDMEMPVMSGLEAAEALRSIECKVVILTTFRRTGYFQLAIKANVSGYLLKDSPGEELACSIRSIMNGKRIYSPELIDESSSNNGREMGVLGLLADGQSKIEPSNQQSGTIGTVRKYFSTIKDKMKLPAG</sequence>
<dbReference type="InterPro" id="IPR011006">
    <property type="entry name" value="CheY-like_superfamily"/>
</dbReference>
<dbReference type="PANTHER" id="PTHR43214">
    <property type="entry name" value="TWO-COMPONENT RESPONSE REGULATOR"/>
    <property type="match status" value="1"/>
</dbReference>
<proteinExistence type="predicted"/>
<feature type="modified residue" description="4-aspartylphosphate" evidence="5">
    <location>
        <position position="54"/>
    </location>
</feature>
<dbReference type="Proteomes" id="UP000309170">
    <property type="component" value="Unassembled WGS sequence"/>
</dbReference>
<dbReference type="GO" id="GO:0003677">
    <property type="term" value="F:DNA binding"/>
    <property type="evidence" value="ECO:0007669"/>
    <property type="project" value="UniProtKB-KW"/>
</dbReference>
<dbReference type="InterPro" id="IPR039420">
    <property type="entry name" value="WalR-like"/>
</dbReference>
<dbReference type="InterPro" id="IPR001789">
    <property type="entry name" value="Sig_transdc_resp-reg_receiver"/>
</dbReference>
<dbReference type="PROSITE" id="PS50110">
    <property type="entry name" value="RESPONSE_REGULATORY"/>
    <property type="match status" value="1"/>
</dbReference>
<keyword evidence="3" id="KW-0238">DNA-binding</keyword>
<organism evidence="7 8">
    <name type="scientific">Peribacillus simplex</name>
    <dbReference type="NCBI Taxonomy" id="1478"/>
    <lineage>
        <taxon>Bacteria</taxon>
        <taxon>Bacillati</taxon>
        <taxon>Bacillota</taxon>
        <taxon>Bacilli</taxon>
        <taxon>Bacillales</taxon>
        <taxon>Bacillaceae</taxon>
        <taxon>Peribacillus</taxon>
    </lineage>
</organism>
<dbReference type="SMART" id="SM00448">
    <property type="entry name" value="REC"/>
    <property type="match status" value="1"/>
</dbReference>
<evidence type="ECO:0000313" key="8">
    <source>
        <dbReference type="Proteomes" id="UP000309170"/>
    </source>
</evidence>
<dbReference type="GO" id="GO:0000160">
    <property type="term" value="P:phosphorelay signal transduction system"/>
    <property type="evidence" value="ECO:0007669"/>
    <property type="project" value="InterPro"/>
</dbReference>
<keyword evidence="1 5" id="KW-0597">Phosphoprotein</keyword>
<dbReference type="SUPFAM" id="SSF52172">
    <property type="entry name" value="CheY-like"/>
    <property type="match status" value="1"/>
</dbReference>
<dbReference type="PANTHER" id="PTHR43214:SF42">
    <property type="entry name" value="TRANSCRIPTIONAL REGULATORY PROTEIN DESR"/>
    <property type="match status" value="1"/>
</dbReference>
<dbReference type="GO" id="GO:0010468">
    <property type="term" value="P:regulation of gene expression"/>
    <property type="evidence" value="ECO:0007669"/>
    <property type="project" value="UniProtKB-ARBA"/>
</dbReference>
<dbReference type="Pfam" id="PF00072">
    <property type="entry name" value="Response_reg"/>
    <property type="match status" value="1"/>
</dbReference>